<proteinExistence type="predicted"/>
<organism evidence="9 10">
    <name type="scientific">Novilysobacter luteus</name>
    <dbReference type="NCBI Taxonomy" id="2822368"/>
    <lineage>
        <taxon>Bacteria</taxon>
        <taxon>Pseudomonadati</taxon>
        <taxon>Pseudomonadota</taxon>
        <taxon>Gammaproteobacteria</taxon>
        <taxon>Lysobacterales</taxon>
        <taxon>Lysobacteraceae</taxon>
        <taxon>Novilysobacter</taxon>
    </lineage>
</organism>
<dbReference type="InterPro" id="IPR002884">
    <property type="entry name" value="P_dom"/>
</dbReference>
<evidence type="ECO:0000256" key="5">
    <source>
        <dbReference type="ARBA" id="ARBA00022801"/>
    </source>
</evidence>
<dbReference type="Gene3D" id="2.60.120.380">
    <property type="match status" value="1"/>
</dbReference>
<sequence>MKRSLINAAMLAVLTLPAAAAQEPGAPADAPSGAHAHVDRHLAETIARDPQAPVYIVSSAETYRGALQSIARDATAQRDGTGARLVVSQVLAHQLPDIGRHVHDVERRCGGYFAFASRAEAERFLAQERSAQAITTTFAGYTVDNQATVGPWLPQVAESNIRGTIDHLSTGYANRYYNSAPGHDAAQWIHDTWASLSAGRSDASVSFFDCDTCGGQPSVILTIQGSELPGEIVVLGGHLDSVSNAGSGDAMDAPGADDDASGIATLTEVVRVALADGWQPRRTVKFMGYAAEEVGLRGSNAIAQSFRQQGLNVVGVMQLDMTNHTAGASVDMQLLSDYSNNDLKQFVRDIFDEYLAPLGLTRGSYTCGYGCSDHASWTSAGYPAAMMFEASFNNDIHTRYDTLASMGGTAHGSVPLAKLGLAFLGELAKTAGVGEPGPGEGSLEKGVPVTGLSASTGNDVVYTLEVPAGATSLVFTMSGGSGDADLYVKRGSVPTDSSYDCRPYRSGNSESCTFAVPTAGTYHVRIKAYSSFSNVGLVGDYSTGGGGGGGQQTYTNSADYQIRDRATVESPITVSGRSGNGPSSTRVDLDIRHTYKGDLKVDLVAPDGSTYNLHNRSGGSADNIIGSANVDLSGEALNGTWKLRVNDAYSGDTGYINSWSVTF</sequence>
<evidence type="ECO:0000256" key="4">
    <source>
        <dbReference type="ARBA" id="ARBA00022729"/>
    </source>
</evidence>
<reference evidence="9 10" key="1">
    <citation type="submission" date="2021-04" db="EMBL/GenBank/DDBJ databases">
        <authorList>
            <person name="Rodrigo-Torres L."/>
            <person name="Arahal R. D."/>
            <person name="Lucena T."/>
        </authorList>
    </citation>
    <scope>NUCLEOTIDE SEQUENCE [LARGE SCALE GENOMIC DNA]</scope>
    <source>
        <strain evidence="9 10">CECT 30171</strain>
    </source>
</reference>
<dbReference type="PANTHER" id="PTHR12147:SF56">
    <property type="entry name" value="AMINOPEPTIDASE YDR415C-RELATED"/>
    <property type="match status" value="1"/>
</dbReference>
<keyword evidence="2" id="KW-0645">Protease</keyword>
<keyword evidence="5" id="KW-0378">Hydrolase</keyword>
<dbReference type="Proteomes" id="UP000680116">
    <property type="component" value="Chromosome"/>
</dbReference>
<evidence type="ECO:0000256" key="2">
    <source>
        <dbReference type="ARBA" id="ARBA00022670"/>
    </source>
</evidence>
<gene>
    <name evidence="9" type="ORF">LYB30171_02103</name>
</gene>
<keyword evidence="4 7" id="KW-0732">Signal</keyword>
<dbReference type="PANTHER" id="PTHR12147">
    <property type="entry name" value="METALLOPEPTIDASE M28 FAMILY MEMBER"/>
    <property type="match status" value="1"/>
</dbReference>
<dbReference type="SUPFAM" id="SSF53187">
    <property type="entry name" value="Zn-dependent exopeptidases"/>
    <property type="match status" value="1"/>
</dbReference>
<dbReference type="InterPro" id="IPR045175">
    <property type="entry name" value="M28_fam"/>
</dbReference>
<dbReference type="Gene3D" id="2.60.120.260">
    <property type="entry name" value="Galactose-binding domain-like"/>
    <property type="match status" value="1"/>
</dbReference>
<keyword evidence="3" id="KW-0479">Metal-binding</keyword>
<evidence type="ECO:0000313" key="9">
    <source>
        <dbReference type="EMBL" id="CAG4976121.1"/>
    </source>
</evidence>
<protein>
    <recommendedName>
        <fullName evidence="8">P/Homo B domain-containing protein</fullName>
    </recommendedName>
</protein>
<dbReference type="InterPro" id="IPR007484">
    <property type="entry name" value="Peptidase_M28"/>
</dbReference>
<dbReference type="EMBL" id="OU015430">
    <property type="protein sequence ID" value="CAG4976121.1"/>
    <property type="molecule type" value="Genomic_DNA"/>
</dbReference>
<keyword evidence="1" id="KW-0031">Aminopeptidase</keyword>
<feature type="domain" description="P/Homo B" evidence="8">
    <location>
        <begin position="548"/>
        <end position="663"/>
    </location>
</feature>
<feature type="chain" id="PRO_5045666726" description="P/Homo B domain-containing protein" evidence="7">
    <location>
        <begin position="21"/>
        <end position="663"/>
    </location>
</feature>
<evidence type="ECO:0000256" key="1">
    <source>
        <dbReference type="ARBA" id="ARBA00022438"/>
    </source>
</evidence>
<dbReference type="PROSITE" id="PS51829">
    <property type="entry name" value="P_HOMO_B"/>
    <property type="match status" value="1"/>
</dbReference>
<keyword evidence="10" id="KW-1185">Reference proteome</keyword>
<evidence type="ECO:0000256" key="6">
    <source>
        <dbReference type="ARBA" id="ARBA00022833"/>
    </source>
</evidence>
<dbReference type="Gene3D" id="3.40.630.10">
    <property type="entry name" value="Zn peptidases"/>
    <property type="match status" value="1"/>
</dbReference>
<dbReference type="RefSeq" id="WP_215218627.1">
    <property type="nucleotide sequence ID" value="NZ_OU015430.1"/>
</dbReference>
<dbReference type="SUPFAM" id="SSF49785">
    <property type="entry name" value="Galactose-binding domain-like"/>
    <property type="match status" value="1"/>
</dbReference>
<evidence type="ECO:0000256" key="7">
    <source>
        <dbReference type="SAM" id="SignalP"/>
    </source>
</evidence>
<dbReference type="Pfam" id="PF04151">
    <property type="entry name" value="PPC"/>
    <property type="match status" value="1"/>
</dbReference>
<dbReference type="Pfam" id="PF04389">
    <property type="entry name" value="Peptidase_M28"/>
    <property type="match status" value="1"/>
</dbReference>
<feature type="signal peptide" evidence="7">
    <location>
        <begin position="1"/>
        <end position="20"/>
    </location>
</feature>
<keyword evidence="6" id="KW-0862">Zinc</keyword>
<evidence type="ECO:0000256" key="3">
    <source>
        <dbReference type="ARBA" id="ARBA00022723"/>
    </source>
</evidence>
<accession>A0ABN7QXX2</accession>
<dbReference type="InterPro" id="IPR008979">
    <property type="entry name" value="Galactose-bd-like_sf"/>
</dbReference>
<name>A0ABN7QXX2_9GAMM</name>
<evidence type="ECO:0000313" key="10">
    <source>
        <dbReference type="Proteomes" id="UP000680116"/>
    </source>
</evidence>
<dbReference type="Pfam" id="PF01483">
    <property type="entry name" value="P_proprotein"/>
    <property type="match status" value="1"/>
</dbReference>
<evidence type="ECO:0000259" key="8">
    <source>
        <dbReference type="PROSITE" id="PS51829"/>
    </source>
</evidence>
<dbReference type="InterPro" id="IPR007280">
    <property type="entry name" value="Peptidase_C_arc/bac"/>
</dbReference>